<evidence type="ECO:0000256" key="2">
    <source>
        <dbReference type="SAM" id="MobiDB-lite"/>
    </source>
</evidence>
<proteinExistence type="predicted"/>
<feature type="coiled-coil region" evidence="1">
    <location>
        <begin position="502"/>
        <end position="539"/>
    </location>
</feature>
<dbReference type="Gene3D" id="2.30.30.140">
    <property type="match status" value="1"/>
</dbReference>
<dbReference type="SUPFAM" id="SSF63748">
    <property type="entry name" value="Tudor/PWWP/MBT"/>
    <property type="match status" value="1"/>
</dbReference>
<keyword evidence="1" id="KW-0175">Coiled coil</keyword>
<feature type="compositionally biased region" description="Polar residues" evidence="2">
    <location>
        <begin position="707"/>
        <end position="727"/>
    </location>
</feature>
<organism evidence="4 5">
    <name type="scientific">Acanthocheilonema viteae</name>
    <name type="common">Filarial nematode worm</name>
    <name type="synonym">Dipetalonema viteae</name>
    <dbReference type="NCBI Taxonomy" id="6277"/>
    <lineage>
        <taxon>Eukaryota</taxon>
        <taxon>Metazoa</taxon>
        <taxon>Ecdysozoa</taxon>
        <taxon>Nematoda</taxon>
        <taxon>Chromadorea</taxon>
        <taxon>Rhabditida</taxon>
        <taxon>Spirurina</taxon>
        <taxon>Spiruromorpha</taxon>
        <taxon>Filarioidea</taxon>
        <taxon>Onchocercidae</taxon>
        <taxon>Acanthocheilonema</taxon>
    </lineage>
</organism>
<evidence type="ECO:0000313" key="4">
    <source>
        <dbReference type="EMBL" id="VBB28604.1"/>
    </source>
</evidence>
<keyword evidence="5" id="KW-1185">Reference proteome</keyword>
<reference evidence="4 5" key="1">
    <citation type="submission" date="2018-08" db="EMBL/GenBank/DDBJ databases">
        <authorList>
            <person name="Laetsch R D."/>
            <person name="Stevens L."/>
            <person name="Kumar S."/>
            <person name="Blaxter L. M."/>
        </authorList>
    </citation>
    <scope>NUCLEOTIDE SEQUENCE [LARGE SCALE GENOMIC DNA]</scope>
</reference>
<feature type="region of interest" description="Disordered" evidence="2">
    <location>
        <begin position="701"/>
        <end position="735"/>
    </location>
</feature>
<feature type="domain" description="Tudor" evidence="3">
    <location>
        <begin position="958"/>
        <end position="1016"/>
    </location>
</feature>
<evidence type="ECO:0000259" key="3">
    <source>
        <dbReference type="SMART" id="SM00333"/>
    </source>
</evidence>
<dbReference type="STRING" id="6277.A0A498SF56"/>
<dbReference type="EMBL" id="UPTC01000436">
    <property type="protein sequence ID" value="VBB28604.1"/>
    <property type="molecule type" value="Genomic_DNA"/>
</dbReference>
<dbReference type="InterPro" id="IPR002999">
    <property type="entry name" value="Tudor"/>
</dbReference>
<evidence type="ECO:0000256" key="1">
    <source>
        <dbReference type="SAM" id="Coils"/>
    </source>
</evidence>
<name>A0A498SF56_ACAVI</name>
<dbReference type="OrthoDB" id="5810590at2759"/>
<accession>A0A498SF56</accession>
<dbReference type="CDD" id="cd20379">
    <property type="entry name" value="Tudor_dTUD-like"/>
    <property type="match status" value="1"/>
</dbReference>
<protein>
    <recommendedName>
        <fullName evidence="3">Tudor domain-containing protein</fullName>
    </recommendedName>
</protein>
<dbReference type="SMART" id="SM00333">
    <property type="entry name" value="TUDOR"/>
    <property type="match status" value="2"/>
</dbReference>
<evidence type="ECO:0000313" key="5">
    <source>
        <dbReference type="Proteomes" id="UP000276991"/>
    </source>
</evidence>
<dbReference type="AlphaFoldDB" id="A0A498SF56"/>
<dbReference type="Proteomes" id="UP000276991">
    <property type="component" value="Unassembled WGS sequence"/>
</dbReference>
<feature type="domain" description="Tudor" evidence="3">
    <location>
        <begin position="362"/>
        <end position="430"/>
    </location>
</feature>
<sequence>MRFGGKSLVAAPPDGRALWLRHDGSSINLMASTCSVPAALVLPVDDCFEARILRADPLTKCLYVRPLCMENQYGDLNMSLSAAATGDTKDSCRPAVSGQLSMSTVYMVRTGEGYIRAVLLKRKKTMTYPMYGIDLGEVYNIGANDIYELLQSLRDVPPLCLCIILESHCNAKKCEEFAYLKKGAICIIKICNEFPSNYPQRAKEMYPPAILSKIYKKSENGKFVEITCSMKTVEKISEAPLIPAADEVRFSGTIRSNVANPSMIVESVASRKSINSNGGNNSGLPRRKCRALVVKSASVSAIIRNPALPFMFQKFNVSLPTHLTARVTERTDYDTYLMRNPEVLDYLTEHMVAVRTPLTSRLCSDRGVCCIARLIRPARSNSSSFEPQIFRAIASHYRPNDNTCEVLLVDFGQTIVCSMSDLFELQDQPVEVLEKPTASFQCRVTRFSPFKKNANKGIRLLDENDYNVCLTLKCARDLYWAKVTLSDTDSVLHYKKPRMDITKKLEQQKKELCEEEKRLNEQEQLLRKEKENFTNESIEKERELQLIALQMQLWDISAKLDVVASSNSSFVKADGFYPKLEEVNYCGVPVYTTNGYSQHENNSNNAVNIPQQQQNATVNQSWGQQWPCYLPTAHTSSVVTSTSQCNLPYQQMNSMCSSIPYVPHTQHDTPKNWRIQNNMGFKATTEKKSKATRALLFNDTSLERNNGHSAEPLSLQNSKIQPSLRPNSKNKKRSTHLQAIIPTSKANSMNSNSSTDCKISVSADSFWDSCHWKLERGEPPHRTISDYCNIAKKQSHDIRGNFPERSLSAVSQYTNNLPDFSSRQTMQLKLEHSRNAIGDTVASDVSLSSLIRKPIYTSDESADYSQLCITTSNYGEQEVSLPSEPQIFTHQNNELQPFPTYQIYHKLVSIVGGSELTVRRVGSDADWPVFFVIPTTALQHTAAECFDLLCPTQKLNANRIAVGTLCVVECNDFKRTKVRAVIERFSENLVDVRHIDDGHMETIPRNQLWSIEDLSANVRTQPALAIPCILASLNEAQLVKTINYCINEIPCVGQLMHVLFKEQRNSDGVWIVELINGMNNDNGAE</sequence>
<gene>
    <name evidence="4" type="ORF">NAV_LOCUS3434</name>
</gene>